<evidence type="ECO:0000313" key="1">
    <source>
        <dbReference type="EMBL" id="TGE08347.1"/>
    </source>
</evidence>
<dbReference type="AlphaFoldDB" id="A0A4Z0PA71"/>
<gene>
    <name evidence="1" type="ORF">EU556_11565</name>
</gene>
<evidence type="ECO:0000313" key="2">
    <source>
        <dbReference type="Proteomes" id="UP000298337"/>
    </source>
</evidence>
<organism evidence="1 2">
    <name type="scientific">Hymenobacter fodinae</name>
    <dbReference type="NCBI Taxonomy" id="2510796"/>
    <lineage>
        <taxon>Bacteria</taxon>
        <taxon>Pseudomonadati</taxon>
        <taxon>Bacteroidota</taxon>
        <taxon>Cytophagia</taxon>
        <taxon>Cytophagales</taxon>
        <taxon>Hymenobacteraceae</taxon>
        <taxon>Hymenobacter</taxon>
    </lineage>
</organism>
<accession>A0A4Z0PA71</accession>
<keyword evidence="2" id="KW-1185">Reference proteome</keyword>
<reference evidence="1 2" key="1">
    <citation type="submission" date="2019-04" db="EMBL/GenBank/DDBJ databases">
        <authorList>
            <person name="Feng G."/>
            <person name="Zhang J."/>
            <person name="Zhu H."/>
        </authorList>
    </citation>
    <scope>NUCLEOTIDE SEQUENCE [LARGE SCALE GENOMIC DNA]</scope>
    <source>
        <strain evidence="1 2">92R-1</strain>
    </source>
</reference>
<sequence length="122" mass="13156">MRPVCPGQGVYQRWFSPLGNLEGWLFEGDIDDTTTPEAGSVFLPAGGAAQVLQRHGAQKQLLQAGNLLPRQWDGLSTMLTSSQVYIQDEAGTLTPVTVLAGPATRSSLETRTEFDVEVQLAP</sequence>
<proteinExistence type="predicted"/>
<dbReference type="EMBL" id="SRLA01000002">
    <property type="protein sequence ID" value="TGE08347.1"/>
    <property type="molecule type" value="Genomic_DNA"/>
</dbReference>
<dbReference type="Proteomes" id="UP000298337">
    <property type="component" value="Unassembled WGS sequence"/>
</dbReference>
<protein>
    <submittedName>
        <fullName evidence="1">Uncharacterized protein</fullName>
    </submittedName>
</protein>
<name>A0A4Z0PA71_9BACT</name>
<comment type="caution">
    <text evidence="1">The sequence shown here is derived from an EMBL/GenBank/DDBJ whole genome shotgun (WGS) entry which is preliminary data.</text>
</comment>